<dbReference type="Proteomes" id="UP000054032">
    <property type="component" value="Unassembled WGS sequence"/>
</dbReference>
<dbReference type="HOGENOM" id="CLU_3147108_0_0_1"/>
<dbReference type="EMBL" id="KI964194">
    <property type="protein sequence ID" value="EUC40138.1"/>
    <property type="molecule type" value="Genomic_DNA"/>
</dbReference>
<accession>W6YRL4</accession>
<dbReference type="GeneID" id="19119459"/>
<gene>
    <name evidence="2" type="ORF">COCMIDRAFT_109575</name>
</gene>
<keyword evidence="1" id="KW-1133">Transmembrane helix</keyword>
<feature type="non-terminal residue" evidence="2">
    <location>
        <position position="1"/>
    </location>
</feature>
<keyword evidence="3" id="KW-1185">Reference proteome</keyword>
<name>W6YRL4_COCMI</name>
<dbReference type="KEGG" id="bor:COCMIDRAFT_109575"/>
<organism evidence="2 3">
    <name type="scientific">Bipolaris oryzae ATCC 44560</name>
    <dbReference type="NCBI Taxonomy" id="930090"/>
    <lineage>
        <taxon>Eukaryota</taxon>
        <taxon>Fungi</taxon>
        <taxon>Dikarya</taxon>
        <taxon>Ascomycota</taxon>
        <taxon>Pezizomycotina</taxon>
        <taxon>Dothideomycetes</taxon>
        <taxon>Pleosporomycetidae</taxon>
        <taxon>Pleosporales</taxon>
        <taxon>Pleosporineae</taxon>
        <taxon>Pleosporaceae</taxon>
        <taxon>Bipolaris</taxon>
    </lineage>
</organism>
<evidence type="ECO:0000313" key="3">
    <source>
        <dbReference type="Proteomes" id="UP000054032"/>
    </source>
</evidence>
<feature type="transmembrane region" description="Helical" evidence="1">
    <location>
        <begin position="20"/>
        <end position="42"/>
    </location>
</feature>
<dbReference type="RefSeq" id="XP_007693348.1">
    <property type="nucleotide sequence ID" value="XM_007695158.1"/>
</dbReference>
<evidence type="ECO:0000256" key="1">
    <source>
        <dbReference type="SAM" id="Phobius"/>
    </source>
</evidence>
<sequence length="49" mass="5729">RDDHSTRWDPQWFSNHSSSYPGRGSLLLLLVTRCYYAIVSLVRAEDRCT</sequence>
<evidence type="ECO:0000313" key="2">
    <source>
        <dbReference type="EMBL" id="EUC40138.1"/>
    </source>
</evidence>
<protein>
    <submittedName>
        <fullName evidence="2">Uncharacterized protein</fullName>
    </submittedName>
</protein>
<keyword evidence="1" id="KW-0812">Transmembrane</keyword>
<reference evidence="2 3" key="1">
    <citation type="journal article" date="2013" name="PLoS Genet.">
        <title>Comparative genome structure, secondary metabolite, and effector coding capacity across Cochliobolus pathogens.</title>
        <authorList>
            <person name="Condon B.J."/>
            <person name="Leng Y."/>
            <person name="Wu D."/>
            <person name="Bushley K.E."/>
            <person name="Ohm R.A."/>
            <person name="Otillar R."/>
            <person name="Martin J."/>
            <person name="Schackwitz W."/>
            <person name="Grimwood J."/>
            <person name="MohdZainudin N."/>
            <person name="Xue C."/>
            <person name="Wang R."/>
            <person name="Manning V.A."/>
            <person name="Dhillon B."/>
            <person name="Tu Z.J."/>
            <person name="Steffenson B.J."/>
            <person name="Salamov A."/>
            <person name="Sun H."/>
            <person name="Lowry S."/>
            <person name="LaButti K."/>
            <person name="Han J."/>
            <person name="Copeland A."/>
            <person name="Lindquist E."/>
            <person name="Barry K."/>
            <person name="Schmutz J."/>
            <person name="Baker S.E."/>
            <person name="Ciuffetti L.M."/>
            <person name="Grigoriev I.V."/>
            <person name="Zhong S."/>
            <person name="Turgeon B.G."/>
        </authorList>
    </citation>
    <scope>NUCLEOTIDE SEQUENCE [LARGE SCALE GENOMIC DNA]</scope>
    <source>
        <strain evidence="2 3">ATCC 44560</strain>
    </source>
</reference>
<proteinExistence type="predicted"/>
<keyword evidence="1" id="KW-0472">Membrane</keyword>
<dbReference type="AlphaFoldDB" id="W6YRL4"/>